<dbReference type="GO" id="GO:0004619">
    <property type="term" value="F:phosphoglycerate mutase activity"/>
    <property type="evidence" value="ECO:0007669"/>
    <property type="project" value="UniProtKB-EC"/>
</dbReference>
<sequence>RYYILASIVSLCYLSFISVQLKLITTKIHTTAAADASATNKYLFFRVGTQTARTTKIVKPTSTQKIKTQEHQQQQQNLNHQRHPKYKMPINKVVILRHGESEFNKLNLFCGWHDAPLTEKGLEDALKIAVTGLRLHNMQFDFIYTSLLQRAHQTVNVIKKEMNYENVPVIYDWRLNERHYGNLTGFNKRQVANKYGEEKVQIWRRSFDVLPPPITPDNPYYDKIRNNPKFKDIPKDQFPDNESLKTLMLRTVPLWENEIMPKVLKGQKVLIVAHGTVVRALMKYIEDISDEDIMKLNIPNSVPCVYQYDMELGMRVDNVQYLADEDYVKRESAKVASIGN</sequence>
<evidence type="ECO:0000256" key="4">
    <source>
        <dbReference type="ARBA" id="ARBA00023152"/>
    </source>
</evidence>
<dbReference type="Pfam" id="PF00300">
    <property type="entry name" value="His_Phos_1"/>
    <property type="match status" value="2"/>
</dbReference>
<evidence type="ECO:0000256" key="6">
    <source>
        <dbReference type="PIRSR" id="PIRSR613078-1"/>
    </source>
</evidence>
<evidence type="ECO:0000256" key="9">
    <source>
        <dbReference type="RuleBase" id="RU004511"/>
    </source>
</evidence>
<evidence type="ECO:0000256" key="7">
    <source>
        <dbReference type="PIRSR" id="PIRSR613078-2"/>
    </source>
</evidence>
<comment type="catalytic activity">
    <reaction evidence="2 9">
        <text>(2R)-3-phospho-glyceroyl phosphate = (2R)-2,3-bisphosphoglycerate + H(+)</text>
        <dbReference type="Rhea" id="RHEA:17765"/>
        <dbReference type="ChEBI" id="CHEBI:15378"/>
        <dbReference type="ChEBI" id="CHEBI:57604"/>
        <dbReference type="ChEBI" id="CHEBI:58248"/>
        <dbReference type="EC" id="5.4.2.4"/>
    </reaction>
</comment>
<feature type="binding site" evidence="7">
    <location>
        <begin position="177"/>
        <end position="180"/>
    </location>
    <ligand>
        <name>substrate</name>
    </ligand>
</feature>
<evidence type="ECO:0000313" key="11">
    <source>
        <dbReference type="Proteomes" id="UP000037069"/>
    </source>
</evidence>
<gene>
    <name evidence="10" type="ORF">FF38_06168</name>
</gene>
<dbReference type="HAMAP" id="MF_01039">
    <property type="entry name" value="PGAM_GpmA"/>
    <property type="match status" value="1"/>
</dbReference>
<feature type="binding site" evidence="7">
    <location>
        <position position="150"/>
    </location>
    <ligand>
        <name>substrate</name>
    </ligand>
</feature>
<dbReference type="EC" id="5.4.2.4" evidence="9"/>
<evidence type="ECO:0000313" key="10">
    <source>
        <dbReference type="EMBL" id="KNC27955.1"/>
    </source>
</evidence>
<dbReference type="STRING" id="7375.A0A0L0C6R1"/>
<evidence type="ECO:0000256" key="8">
    <source>
        <dbReference type="PIRSR" id="PIRSR613078-3"/>
    </source>
</evidence>
<dbReference type="Gene3D" id="3.40.50.1240">
    <property type="entry name" value="Phosphoglycerate mutase-like"/>
    <property type="match status" value="1"/>
</dbReference>
<comment type="similarity">
    <text evidence="3 9">Belongs to the phosphoglycerate mutase family. BPG-dependent PGAM subfamily.</text>
</comment>
<feature type="binding site" evidence="7">
    <location>
        <begin position="97"/>
        <end position="104"/>
    </location>
    <ligand>
        <name>substrate</name>
    </ligand>
</feature>
<proteinExistence type="inferred from homology"/>
<evidence type="ECO:0000256" key="5">
    <source>
        <dbReference type="ARBA" id="ARBA00023235"/>
    </source>
</evidence>
<protein>
    <recommendedName>
        <fullName evidence="9">Phosphoglycerate mutase</fullName>
        <ecNumber evidence="9">5.4.2.11</ecNumber>
        <ecNumber evidence="9">5.4.2.4</ecNumber>
    </recommendedName>
</protein>
<keyword evidence="11" id="KW-1185">Reference proteome</keyword>
<organism evidence="10 11">
    <name type="scientific">Lucilia cuprina</name>
    <name type="common">Green bottle fly</name>
    <name type="synonym">Australian sheep blowfly</name>
    <dbReference type="NCBI Taxonomy" id="7375"/>
    <lineage>
        <taxon>Eukaryota</taxon>
        <taxon>Metazoa</taxon>
        <taxon>Ecdysozoa</taxon>
        <taxon>Arthropoda</taxon>
        <taxon>Hexapoda</taxon>
        <taxon>Insecta</taxon>
        <taxon>Pterygota</taxon>
        <taxon>Neoptera</taxon>
        <taxon>Endopterygota</taxon>
        <taxon>Diptera</taxon>
        <taxon>Brachycera</taxon>
        <taxon>Muscomorpha</taxon>
        <taxon>Oestroidea</taxon>
        <taxon>Calliphoridae</taxon>
        <taxon>Luciliinae</taxon>
        <taxon>Lucilia</taxon>
    </lineage>
</organism>
<feature type="binding site" evidence="7">
    <location>
        <begin position="204"/>
        <end position="205"/>
    </location>
    <ligand>
        <name>substrate</name>
    </ligand>
</feature>
<dbReference type="NCBIfam" id="TIGR01258">
    <property type="entry name" value="pgm_1"/>
    <property type="match status" value="1"/>
</dbReference>
<keyword evidence="5 9" id="KW-0413">Isomerase</keyword>
<dbReference type="EMBL" id="JRES01000835">
    <property type="protein sequence ID" value="KNC27955.1"/>
    <property type="molecule type" value="Genomic_DNA"/>
</dbReference>
<accession>A0A0L0C6R1</accession>
<dbReference type="InterPro" id="IPR001345">
    <property type="entry name" value="PG/BPGM_mutase_AS"/>
</dbReference>
<dbReference type="InterPro" id="IPR029033">
    <property type="entry name" value="His_PPase_superfam"/>
</dbReference>
<dbReference type="EC" id="5.4.2.11" evidence="9"/>
<dbReference type="OMA" id="MVFFKFL"/>
<feature type="non-terminal residue" evidence="10">
    <location>
        <position position="1"/>
    </location>
</feature>
<dbReference type="GO" id="GO:0006096">
    <property type="term" value="P:glycolytic process"/>
    <property type="evidence" value="ECO:0007669"/>
    <property type="project" value="UniProtKB-KW"/>
</dbReference>
<dbReference type="InterPro" id="IPR005952">
    <property type="entry name" value="Phosphogly_mut1"/>
</dbReference>
<evidence type="ECO:0000256" key="2">
    <source>
        <dbReference type="ARBA" id="ARBA00000505"/>
    </source>
</evidence>
<dbReference type="OrthoDB" id="354304at2759"/>
<dbReference type="PROSITE" id="PS00175">
    <property type="entry name" value="PG_MUTASE"/>
    <property type="match status" value="1"/>
</dbReference>
<feature type="active site" description="Proton donor/acceptor" evidence="6">
    <location>
        <position position="177"/>
    </location>
</feature>
<dbReference type="GO" id="GO:0004082">
    <property type="term" value="F:bisphosphoglycerate mutase activity"/>
    <property type="evidence" value="ECO:0007669"/>
    <property type="project" value="UniProtKB-EC"/>
</dbReference>
<feature type="active site" description="Tele-phosphohistidine intermediate" evidence="6">
    <location>
        <position position="98"/>
    </location>
</feature>
<dbReference type="FunFam" id="3.40.50.1240:FF:000003">
    <property type="entry name" value="2,3-bisphosphoglycerate-dependent phosphoglycerate mutase"/>
    <property type="match status" value="1"/>
</dbReference>
<evidence type="ECO:0000256" key="1">
    <source>
        <dbReference type="ARBA" id="ARBA00000380"/>
    </source>
</evidence>
<comment type="catalytic activity">
    <reaction evidence="1 9">
        <text>(2R)-2-phosphoglycerate = (2R)-3-phosphoglycerate</text>
        <dbReference type="Rhea" id="RHEA:15901"/>
        <dbReference type="ChEBI" id="CHEBI:58272"/>
        <dbReference type="ChEBI" id="CHEBI:58289"/>
        <dbReference type="EC" id="5.4.2.11"/>
    </reaction>
</comment>
<dbReference type="CDD" id="cd07067">
    <property type="entry name" value="HP_PGM_like"/>
    <property type="match status" value="1"/>
</dbReference>
<feature type="binding site" evidence="7">
    <location>
        <position position="188"/>
    </location>
    <ligand>
        <name>substrate</name>
    </ligand>
</feature>
<name>A0A0L0C6R1_LUCCU</name>
<dbReference type="GO" id="GO:0016791">
    <property type="term" value="F:phosphatase activity"/>
    <property type="evidence" value="ECO:0007669"/>
    <property type="project" value="UniProtKB-ARBA"/>
</dbReference>
<comment type="caution">
    <text evidence="10">The sequence shown here is derived from an EMBL/GenBank/DDBJ whole genome shotgun (WGS) entry which is preliminary data.</text>
</comment>
<dbReference type="PANTHER" id="PTHR11931">
    <property type="entry name" value="PHOSPHOGLYCERATE MUTASE"/>
    <property type="match status" value="1"/>
</dbReference>
<dbReference type="AlphaFoldDB" id="A0A0L0C6R1"/>
<keyword evidence="4 9" id="KW-0324">Glycolysis</keyword>
<dbReference type="InterPro" id="IPR013078">
    <property type="entry name" value="His_Pase_superF_clade-1"/>
</dbReference>
<dbReference type="Proteomes" id="UP000037069">
    <property type="component" value="Unassembled WGS sequence"/>
</dbReference>
<feature type="site" description="Transition state stabilizer" evidence="8">
    <location>
        <position position="274"/>
    </location>
</feature>
<reference evidence="10 11" key="1">
    <citation type="journal article" date="2015" name="Nat. Commun.">
        <title>Lucilia cuprina genome unlocks parasitic fly biology to underpin future interventions.</title>
        <authorList>
            <person name="Anstead C.A."/>
            <person name="Korhonen P.K."/>
            <person name="Young N.D."/>
            <person name="Hall R.S."/>
            <person name="Jex A.R."/>
            <person name="Murali S.C."/>
            <person name="Hughes D.S."/>
            <person name="Lee S.F."/>
            <person name="Perry T."/>
            <person name="Stroehlein A.J."/>
            <person name="Ansell B.R."/>
            <person name="Breugelmans B."/>
            <person name="Hofmann A."/>
            <person name="Qu J."/>
            <person name="Dugan S."/>
            <person name="Lee S.L."/>
            <person name="Chao H."/>
            <person name="Dinh H."/>
            <person name="Han Y."/>
            <person name="Doddapaneni H.V."/>
            <person name="Worley K.C."/>
            <person name="Muzny D.M."/>
            <person name="Ioannidis P."/>
            <person name="Waterhouse R.M."/>
            <person name="Zdobnov E.M."/>
            <person name="James P.J."/>
            <person name="Bagnall N.H."/>
            <person name="Kotze A.C."/>
            <person name="Gibbs R.A."/>
            <person name="Richards S."/>
            <person name="Batterham P."/>
            <person name="Gasser R.B."/>
        </authorList>
    </citation>
    <scope>NUCLEOTIDE SEQUENCE [LARGE SCALE GENOMIC DNA]</scope>
    <source>
        <strain evidence="10 11">LS</strain>
        <tissue evidence="10">Full body</tissue>
    </source>
</reference>
<evidence type="ECO:0000256" key="3">
    <source>
        <dbReference type="ARBA" id="ARBA00006717"/>
    </source>
</evidence>
<dbReference type="SUPFAM" id="SSF53254">
    <property type="entry name" value="Phosphoglycerate mutase-like"/>
    <property type="match status" value="1"/>
</dbReference>
<dbReference type="SMART" id="SM00855">
    <property type="entry name" value="PGAM"/>
    <property type="match status" value="1"/>
</dbReference>